<accession>A0A330LZ14</accession>
<organism evidence="1 2">
    <name type="scientific">Shewanella benthica</name>
    <dbReference type="NCBI Taxonomy" id="43661"/>
    <lineage>
        <taxon>Bacteria</taxon>
        <taxon>Pseudomonadati</taxon>
        <taxon>Pseudomonadota</taxon>
        <taxon>Gammaproteobacteria</taxon>
        <taxon>Alteromonadales</taxon>
        <taxon>Shewanellaceae</taxon>
        <taxon>Shewanella</taxon>
    </lineage>
</organism>
<sequence length="51" mass="6211">MLVNDQSKAWEVTIQQWLSLDSFWQNWANNRGGITWERSKDHPPYEQIRYS</sequence>
<gene>
    <name evidence="1" type="ORF">SHEWBE_1215</name>
</gene>
<proteinExistence type="predicted"/>
<dbReference type="RefSeq" id="WP_172605646.1">
    <property type="nucleotide sequence ID" value="NZ_LS483452.1"/>
</dbReference>
<reference evidence="2" key="1">
    <citation type="submission" date="2018-06" db="EMBL/GenBank/DDBJ databases">
        <authorList>
            <person name="Cea G.-C."/>
            <person name="William W."/>
        </authorList>
    </citation>
    <scope>NUCLEOTIDE SEQUENCE [LARGE SCALE GENOMIC DNA]</scope>
    <source>
        <strain evidence="2">DB21MT-2</strain>
    </source>
</reference>
<name>A0A330LZ14_9GAMM</name>
<dbReference type="Proteomes" id="UP000250123">
    <property type="component" value="Chromosome SHEWBE"/>
</dbReference>
<dbReference type="AlphaFoldDB" id="A0A330LZ14"/>
<evidence type="ECO:0000313" key="2">
    <source>
        <dbReference type="Proteomes" id="UP000250123"/>
    </source>
</evidence>
<evidence type="ECO:0000313" key="1">
    <source>
        <dbReference type="EMBL" id="SQH75181.1"/>
    </source>
</evidence>
<protein>
    <submittedName>
        <fullName evidence="1">Uncharacterized protein</fullName>
    </submittedName>
</protein>
<dbReference type="KEGG" id="sbk:SHEWBE_1215"/>
<dbReference type="EMBL" id="LS483452">
    <property type="protein sequence ID" value="SQH75181.1"/>
    <property type="molecule type" value="Genomic_DNA"/>
</dbReference>